<protein>
    <recommendedName>
        <fullName evidence="7">Tetraspanin</fullName>
    </recommendedName>
</protein>
<dbReference type="Ensembl" id="ENSLACT00000001478.2">
    <property type="protein sequence ID" value="ENSLACP00000001465.2"/>
    <property type="gene ID" value="ENSLACG00000001310.2"/>
</dbReference>
<dbReference type="EMBL" id="AFYH01259617">
    <property type="status" value="NOT_ANNOTATED_CDS"/>
    <property type="molecule type" value="Genomic_DNA"/>
</dbReference>
<dbReference type="GeneID" id="102364012"/>
<reference evidence="8" key="3">
    <citation type="submission" date="2025-09" db="UniProtKB">
        <authorList>
            <consortium name="Ensembl"/>
        </authorList>
    </citation>
    <scope>IDENTIFICATION</scope>
</reference>
<dbReference type="PROSITE" id="PS00421">
    <property type="entry name" value="TM4_1"/>
    <property type="match status" value="1"/>
</dbReference>
<dbReference type="PROSITE" id="PS51257">
    <property type="entry name" value="PROKAR_LIPOPROTEIN"/>
    <property type="match status" value="1"/>
</dbReference>
<dbReference type="EMBL" id="AFYH01259614">
    <property type="status" value="NOT_ANNOTATED_CDS"/>
    <property type="molecule type" value="Genomic_DNA"/>
</dbReference>
<comment type="subcellular location">
    <subcellularLocation>
        <location evidence="1 7">Membrane</location>
        <topology evidence="1 7">Multi-pass membrane protein</topology>
    </subcellularLocation>
</comment>
<comment type="similarity">
    <text evidence="2 7">Belongs to the tetraspanin (TM4SF) family.</text>
</comment>
<dbReference type="GeneTree" id="ENSGT00940000158153"/>
<dbReference type="EMBL" id="AFYH01259616">
    <property type="status" value="NOT_ANNOTATED_CDS"/>
    <property type="molecule type" value="Genomic_DNA"/>
</dbReference>
<dbReference type="Bgee" id="ENSLACG00000001310">
    <property type="expression patterns" value="Expressed in mesonephros"/>
</dbReference>
<evidence type="ECO:0000256" key="3">
    <source>
        <dbReference type="ARBA" id="ARBA00022692"/>
    </source>
</evidence>
<dbReference type="InterPro" id="IPR000301">
    <property type="entry name" value="Tetraspanin_animals"/>
</dbReference>
<dbReference type="PANTHER" id="PTHR19282">
    <property type="entry name" value="TETRASPANIN"/>
    <property type="match status" value="1"/>
</dbReference>
<dbReference type="AlphaFoldDB" id="H2ZVP4"/>
<dbReference type="Gene3D" id="1.10.1450.10">
    <property type="entry name" value="Tetraspanin"/>
    <property type="match status" value="1"/>
</dbReference>
<evidence type="ECO:0000313" key="9">
    <source>
        <dbReference type="Proteomes" id="UP000008672"/>
    </source>
</evidence>
<dbReference type="PRINTS" id="PR00259">
    <property type="entry name" value="TMFOUR"/>
</dbReference>
<name>H2ZVP4_LATCH</name>
<dbReference type="InterPro" id="IPR018499">
    <property type="entry name" value="Tetraspanin/Peripherin"/>
</dbReference>
<organism evidence="8 9">
    <name type="scientific">Latimeria chalumnae</name>
    <name type="common">Coelacanth</name>
    <dbReference type="NCBI Taxonomy" id="7897"/>
    <lineage>
        <taxon>Eukaryota</taxon>
        <taxon>Metazoa</taxon>
        <taxon>Chordata</taxon>
        <taxon>Craniata</taxon>
        <taxon>Vertebrata</taxon>
        <taxon>Euteleostomi</taxon>
        <taxon>Coelacanthiformes</taxon>
        <taxon>Coelacanthidae</taxon>
        <taxon>Latimeria</taxon>
    </lineage>
</organism>
<evidence type="ECO:0000313" key="8">
    <source>
        <dbReference type="Ensembl" id="ENSLACP00000001465.2"/>
    </source>
</evidence>
<feature type="transmembrane region" description="Helical" evidence="7">
    <location>
        <begin position="53"/>
        <end position="76"/>
    </location>
</feature>
<evidence type="ECO:0000256" key="7">
    <source>
        <dbReference type="RuleBase" id="RU361218"/>
    </source>
</evidence>
<dbReference type="KEGG" id="lcm:102364012"/>
<evidence type="ECO:0000256" key="4">
    <source>
        <dbReference type="ARBA" id="ARBA00022989"/>
    </source>
</evidence>
<keyword evidence="6" id="KW-1015">Disulfide bond</keyword>
<evidence type="ECO:0000256" key="1">
    <source>
        <dbReference type="ARBA" id="ARBA00004141"/>
    </source>
</evidence>
<proteinExistence type="inferred from homology"/>
<keyword evidence="4 7" id="KW-1133">Transmembrane helix</keyword>
<feature type="disulfide bond" evidence="6">
    <location>
        <begin position="146"/>
        <end position="163"/>
    </location>
</feature>
<dbReference type="OrthoDB" id="5982705at2759"/>
<dbReference type="SUPFAM" id="SSF48652">
    <property type="entry name" value="Tetraspanin"/>
    <property type="match status" value="1"/>
</dbReference>
<feature type="transmembrane region" description="Helical" evidence="7">
    <location>
        <begin position="198"/>
        <end position="223"/>
    </location>
</feature>
<feature type="transmembrane region" description="Helical" evidence="7">
    <location>
        <begin position="12"/>
        <end position="33"/>
    </location>
</feature>
<dbReference type="RefSeq" id="XP_006013661.1">
    <property type="nucleotide sequence ID" value="XM_006013599.3"/>
</dbReference>
<dbReference type="OMA" id="IAIWIRV"/>
<evidence type="ECO:0000256" key="6">
    <source>
        <dbReference type="PIRSR" id="PIRSR002419-1"/>
    </source>
</evidence>
<evidence type="ECO:0000256" key="5">
    <source>
        <dbReference type="ARBA" id="ARBA00023136"/>
    </source>
</evidence>
<keyword evidence="5 7" id="KW-0472">Membrane</keyword>
<dbReference type="FunCoup" id="H2ZVP4">
    <property type="interactions" value="36"/>
</dbReference>
<sequence>MAGVNKCVKYSMFIFNFIFWLCGCVILGVSIWIRTSKDVHEEINIDLKVLFPAVDLMIAIGSIIMVLGFLGCCGAIKESKCLLLLFFIGLFLILALQITAGVLGVVYRSQIEEELKLSVQKYLPLYSQDVTIRNAFEKFQKENECCGLTGGYKDWGSSIPQSCICPQGDDSSCVSVQGKLYYQQTCLTVIGEFMKEHLAIVTGIAFGVAIIQLIGLGFSMSMYCQIRTK</sequence>
<feature type="transmembrane region" description="Helical" evidence="7">
    <location>
        <begin position="83"/>
        <end position="107"/>
    </location>
</feature>
<evidence type="ECO:0000256" key="2">
    <source>
        <dbReference type="ARBA" id="ARBA00006840"/>
    </source>
</evidence>
<gene>
    <name evidence="8" type="primary">LOC102364012</name>
</gene>
<dbReference type="InterPro" id="IPR018503">
    <property type="entry name" value="Tetraspanin_CS"/>
</dbReference>
<dbReference type="PANTHER" id="PTHR19282:SF380">
    <property type="entry name" value="TETRASPANIN-8"/>
    <property type="match status" value="1"/>
</dbReference>
<dbReference type="Pfam" id="PF00335">
    <property type="entry name" value="Tetraspanin"/>
    <property type="match status" value="1"/>
</dbReference>
<reference evidence="8" key="2">
    <citation type="submission" date="2025-08" db="UniProtKB">
        <authorList>
            <consortium name="Ensembl"/>
        </authorList>
    </citation>
    <scope>IDENTIFICATION</scope>
</reference>
<dbReference type="InParanoid" id="H2ZVP4"/>
<keyword evidence="3 7" id="KW-0812">Transmembrane</keyword>
<dbReference type="Proteomes" id="UP000008672">
    <property type="component" value="Unassembled WGS sequence"/>
</dbReference>
<reference evidence="9" key="1">
    <citation type="submission" date="2011-08" db="EMBL/GenBank/DDBJ databases">
        <title>The draft genome of Latimeria chalumnae.</title>
        <authorList>
            <person name="Di Palma F."/>
            <person name="Alfoldi J."/>
            <person name="Johnson J."/>
            <person name="Berlin A."/>
            <person name="Gnerre S."/>
            <person name="Jaffe D."/>
            <person name="MacCallum I."/>
            <person name="Young S."/>
            <person name="Walker B.J."/>
            <person name="Lander E."/>
            <person name="Lindblad-Toh K."/>
        </authorList>
    </citation>
    <scope>NUCLEOTIDE SEQUENCE [LARGE SCALE GENOMIC DNA]</scope>
    <source>
        <strain evidence="9">Wild caught</strain>
    </source>
</reference>
<dbReference type="STRING" id="7897.ENSLACP00000001465"/>
<accession>H2ZVP4</accession>
<dbReference type="EMBL" id="AFYH01259615">
    <property type="status" value="NOT_ANNOTATED_CDS"/>
    <property type="molecule type" value="Genomic_DNA"/>
</dbReference>
<dbReference type="InterPro" id="IPR008952">
    <property type="entry name" value="Tetraspanin_EC2_sf"/>
</dbReference>
<dbReference type="HOGENOM" id="CLU_055524_4_2_1"/>
<keyword evidence="9" id="KW-1185">Reference proteome</keyword>
<dbReference type="eggNOG" id="KOG3882">
    <property type="taxonomic scope" value="Eukaryota"/>
</dbReference>
<dbReference type="GO" id="GO:0005886">
    <property type="term" value="C:plasma membrane"/>
    <property type="evidence" value="ECO:0007669"/>
    <property type="project" value="TreeGrafter"/>
</dbReference>
<dbReference type="PIRSF" id="PIRSF002419">
    <property type="entry name" value="Tetraspanin"/>
    <property type="match status" value="1"/>
</dbReference>